<organism evidence="2 3">
    <name type="scientific">Alistipes indistinctus YIT 12060</name>
    <dbReference type="NCBI Taxonomy" id="742725"/>
    <lineage>
        <taxon>Bacteria</taxon>
        <taxon>Pseudomonadati</taxon>
        <taxon>Bacteroidota</taxon>
        <taxon>Bacteroidia</taxon>
        <taxon>Bacteroidales</taxon>
        <taxon>Rikenellaceae</taxon>
        <taxon>Alistipes</taxon>
    </lineage>
</organism>
<keyword evidence="3" id="KW-1185">Reference proteome</keyword>
<name>G5H5N2_9BACT</name>
<reference evidence="2 3" key="1">
    <citation type="submission" date="2011-08" db="EMBL/GenBank/DDBJ databases">
        <title>The Genome Sequence of Alistipes indistinctus YIT 12060.</title>
        <authorList>
            <consortium name="The Broad Institute Genome Sequencing Platform"/>
            <person name="Earl A."/>
            <person name="Ward D."/>
            <person name="Feldgarden M."/>
            <person name="Gevers D."/>
            <person name="Morotomi M."/>
            <person name="Young S.K."/>
            <person name="Zeng Q."/>
            <person name="Gargeya S."/>
            <person name="Fitzgerald M."/>
            <person name="Haas B."/>
            <person name="Abouelleil A."/>
            <person name="Alvarado L."/>
            <person name="Arachchi H.M."/>
            <person name="Berlin A."/>
            <person name="Brown A."/>
            <person name="Chapman S.B."/>
            <person name="Chen Z."/>
            <person name="Dunbar C."/>
            <person name="Freedman E."/>
            <person name="Gearin G."/>
            <person name="Gellesch M."/>
            <person name="Goldberg J."/>
            <person name="Griggs A."/>
            <person name="Gujja S."/>
            <person name="Heiman D."/>
            <person name="Howarth C."/>
            <person name="Larson L."/>
            <person name="Lui A."/>
            <person name="MacDonald P.J.P."/>
            <person name="Montmayeur A."/>
            <person name="Murphy C."/>
            <person name="Neiman D."/>
            <person name="Pearson M."/>
            <person name="Priest M."/>
            <person name="Roberts A."/>
            <person name="Saif S."/>
            <person name="Shea T."/>
            <person name="Shenoy N."/>
            <person name="Sisk P."/>
            <person name="Stolte C."/>
            <person name="Sykes S."/>
            <person name="Wortman J."/>
            <person name="Nusbaum C."/>
            <person name="Birren B."/>
        </authorList>
    </citation>
    <scope>NUCLEOTIDE SEQUENCE [LARGE SCALE GENOMIC DNA]</scope>
    <source>
        <strain evidence="2 3">YIT 12060</strain>
    </source>
</reference>
<accession>G5H5N2</accession>
<dbReference type="RefSeq" id="WP_009133048.1">
    <property type="nucleotide sequence ID" value="NZ_CP102250.1"/>
</dbReference>
<evidence type="ECO:0000313" key="3">
    <source>
        <dbReference type="Proteomes" id="UP000006008"/>
    </source>
</evidence>
<dbReference type="PATRIC" id="fig|742725.3.peg.274"/>
<feature type="transmembrane region" description="Helical" evidence="1">
    <location>
        <begin position="17"/>
        <end position="40"/>
    </location>
</feature>
<comment type="caution">
    <text evidence="2">The sequence shown here is derived from an EMBL/GenBank/DDBJ whole genome shotgun (WGS) entry which is preliminary data.</text>
</comment>
<evidence type="ECO:0000256" key="1">
    <source>
        <dbReference type="SAM" id="Phobius"/>
    </source>
</evidence>
<dbReference type="OrthoDB" id="9655at171550"/>
<dbReference type="HOGENOM" id="CLU_1830893_0_0_10"/>
<feature type="transmembrane region" description="Helical" evidence="1">
    <location>
        <begin position="107"/>
        <end position="129"/>
    </location>
</feature>
<gene>
    <name evidence="2" type="ORF">HMPREF9450_00242</name>
</gene>
<feature type="transmembrane region" description="Helical" evidence="1">
    <location>
        <begin position="79"/>
        <end position="101"/>
    </location>
</feature>
<dbReference type="Proteomes" id="UP000006008">
    <property type="component" value="Unassembled WGS sequence"/>
</dbReference>
<evidence type="ECO:0000313" key="2">
    <source>
        <dbReference type="EMBL" id="EHB93471.1"/>
    </source>
</evidence>
<dbReference type="AlphaFoldDB" id="G5H5N2"/>
<dbReference type="STRING" id="742725.HMPREF9450_00242"/>
<protein>
    <recommendedName>
        <fullName evidence="4">ATP synthase I</fullName>
    </recommendedName>
</protein>
<keyword evidence="1" id="KW-0472">Membrane</keyword>
<dbReference type="GeneID" id="92816663"/>
<keyword evidence="1" id="KW-1133">Transmembrane helix</keyword>
<dbReference type="EMBL" id="ADLD01000003">
    <property type="protein sequence ID" value="EHB93471.1"/>
    <property type="molecule type" value="Genomic_DNA"/>
</dbReference>
<keyword evidence="1" id="KW-0812">Transmembrane</keyword>
<feature type="transmembrane region" description="Helical" evidence="1">
    <location>
        <begin position="46"/>
        <end position="67"/>
    </location>
</feature>
<sequence>MANEIDTYTKRRLSQRYILWLTAITVAGGWAVALPLYGWLPQYYTPLYPYIMLYFYVWALGFAWMLNRPVRDGRLSTQGFMYFKVAKLVASVGVVGAFIALSDQPKHPFILLFLFWYLVYLIFETRFFWLYEKSRKGGKA</sequence>
<evidence type="ECO:0008006" key="4">
    <source>
        <dbReference type="Google" id="ProtNLM"/>
    </source>
</evidence>
<proteinExistence type="predicted"/>